<dbReference type="EC" id="1.1.1.169" evidence="3 10"/>
<proteinExistence type="inferred from homology"/>
<evidence type="ECO:0000256" key="7">
    <source>
        <dbReference type="ARBA" id="ARBA00023002"/>
    </source>
</evidence>
<evidence type="ECO:0000259" key="11">
    <source>
        <dbReference type="Pfam" id="PF02558"/>
    </source>
</evidence>
<dbReference type="RefSeq" id="WP_279251273.1">
    <property type="nucleotide sequence ID" value="NZ_SHNP01000001.1"/>
</dbReference>
<dbReference type="PANTHER" id="PTHR43765">
    <property type="entry name" value="2-DEHYDROPANTOATE 2-REDUCTASE-RELATED"/>
    <property type="match status" value="1"/>
</dbReference>
<organism evidence="13 14">
    <name type="scientific">Candidatus Seongchinamella marina</name>
    <dbReference type="NCBI Taxonomy" id="2518990"/>
    <lineage>
        <taxon>Bacteria</taxon>
        <taxon>Pseudomonadati</taxon>
        <taxon>Pseudomonadota</taxon>
        <taxon>Gammaproteobacteria</taxon>
        <taxon>Cellvibrionales</taxon>
        <taxon>Halieaceae</taxon>
        <taxon>Seongchinamella</taxon>
    </lineage>
</organism>
<evidence type="ECO:0000256" key="10">
    <source>
        <dbReference type="RuleBase" id="RU362068"/>
    </source>
</evidence>
<comment type="pathway">
    <text evidence="1 10">Cofactor biosynthesis; (R)-pantothenate biosynthesis; (R)-pantoate from 3-methyl-2-oxobutanoate: step 2/2.</text>
</comment>
<feature type="domain" description="Ketopantoate reductase C-terminal" evidence="12">
    <location>
        <begin position="173"/>
        <end position="293"/>
    </location>
</feature>
<dbReference type="SUPFAM" id="SSF48179">
    <property type="entry name" value="6-phosphogluconate dehydrogenase C-terminal domain-like"/>
    <property type="match status" value="1"/>
</dbReference>
<keyword evidence="7 10" id="KW-0560">Oxidoreductase</keyword>
<comment type="caution">
    <text evidence="13">The sequence shown here is derived from an EMBL/GenBank/DDBJ whole genome shotgun (WGS) entry which is preliminary data.</text>
</comment>
<comment type="similarity">
    <text evidence="2 10">Belongs to the ketopantoate reductase family.</text>
</comment>
<dbReference type="InterPro" id="IPR050838">
    <property type="entry name" value="Ketopantoate_reductase"/>
</dbReference>
<evidence type="ECO:0000313" key="13">
    <source>
        <dbReference type="EMBL" id="MCX2972233.1"/>
    </source>
</evidence>
<evidence type="ECO:0000313" key="14">
    <source>
        <dbReference type="Proteomes" id="UP001143307"/>
    </source>
</evidence>
<dbReference type="InterPro" id="IPR013332">
    <property type="entry name" value="KPR_N"/>
</dbReference>
<evidence type="ECO:0000259" key="12">
    <source>
        <dbReference type="Pfam" id="PF08546"/>
    </source>
</evidence>
<gene>
    <name evidence="13" type="ORF">EYC87_01360</name>
</gene>
<dbReference type="NCBIfam" id="TIGR00745">
    <property type="entry name" value="apbA_panE"/>
    <property type="match status" value="1"/>
</dbReference>
<evidence type="ECO:0000256" key="1">
    <source>
        <dbReference type="ARBA" id="ARBA00004994"/>
    </source>
</evidence>
<dbReference type="Proteomes" id="UP001143307">
    <property type="component" value="Unassembled WGS sequence"/>
</dbReference>
<dbReference type="InterPro" id="IPR013328">
    <property type="entry name" value="6PGD_dom2"/>
</dbReference>
<evidence type="ECO:0000256" key="5">
    <source>
        <dbReference type="ARBA" id="ARBA00022655"/>
    </source>
</evidence>
<dbReference type="InterPro" id="IPR036291">
    <property type="entry name" value="NAD(P)-bd_dom_sf"/>
</dbReference>
<reference evidence="13" key="1">
    <citation type="submission" date="2019-02" db="EMBL/GenBank/DDBJ databases">
        <authorList>
            <person name="Li S.-H."/>
        </authorList>
    </citation>
    <scope>NUCLEOTIDE SEQUENCE</scope>
    <source>
        <strain evidence="13">IMCC8485</strain>
    </source>
</reference>
<dbReference type="EMBL" id="SHNP01000001">
    <property type="protein sequence ID" value="MCX2972233.1"/>
    <property type="molecule type" value="Genomic_DNA"/>
</dbReference>
<dbReference type="InterPro" id="IPR003710">
    <property type="entry name" value="ApbA"/>
</dbReference>
<dbReference type="Pfam" id="PF02558">
    <property type="entry name" value="ApbA"/>
    <property type="match status" value="1"/>
</dbReference>
<evidence type="ECO:0000256" key="8">
    <source>
        <dbReference type="ARBA" id="ARBA00032024"/>
    </source>
</evidence>
<protein>
    <recommendedName>
        <fullName evidence="4 10">2-dehydropantoate 2-reductase</fullName>
        <ecNumber evidence="3 10">1.1.1.169</ecNumber>
    </recommendedName>
    <alternativeName>
        <fullName evidence="8 10">Ketopantoate reductase</fullName>
    </alternativeName>
</protein>
<evidence type="ECO:0000256" key="6">
    <source>
        <dbReference type="ARBA" id="ARBA00022857"/>
    </source>
</evidence>
<evidence type="ECO:0000256" key="3">
    <source>
        <dbReference type="ARBA" id="ARBA00013014"/>
    </source>
</evidence>
<comment type="function">
    <text evidence="10">Catalyzes the NADPH-dependent reduction of ketopantoate into pantoic acid.</text>
</comment>
<dbReference type="InterPro" id="IPR013752">
    <property type="entry name" value="KPA_reductase"/>
</dbReference>
<accession>A0ABT3SQG7</accession>
<dbReference type="SUPFAM" id="SSF51735">
    <property type="entry name" value="NAD(P)-binding Rossmann-fold domains"/>
    <property type="match status" value="1"/>
</dbReference>
<dbReference type="PANTHER" id="PTHR43765:SF2">
    <property type="entry name" value="2-DEHYDROPANTOATE 2-REDUCTASE"/>
    <property type="match status" value="1"/>
</dbReference>
<evidence type="ECO:0000256" key="4">
    <source>
        <dbReference type="ARBA" id="ARBA00019465"/>
    </source>
</evidence>
<dbReference type="Pfam" id="PF08546">
    <property type="entry name" value="ApbA_C"/>
    <property type="match status" value="1"/>
</dbReference>
<evidence type="ECO:0000256" key="9">
    <source>
        <dbReference type="ARBA" id="ARBA00048793"/>
    </source>
</evidence>
<dbReference type="GO" id="GO:0008677">
    <property type="term" value="F:2-dehydropantoate 2-reductase activity"/>
    <property type="evidence" value="ECO:0007669"/>
    <property type="project" value="UniProtKB-EC"/>
</dbReference>
<name>A0ABT3SQG7_9GAMM</name>
<dbReference type="Gene3D" id="1.10.1040.10">
    <property type="entry name" value="N-(1-d-carboxylethyl)-l-norvaline Dehydrogenase, domain 2"/>
    <property type="match status" value="1"/>
</dbReference>
<keyword evidence="5 10" id="KW-0566">Pantothenate biosynthesis</keyword>
<feature type="domain" description="Ketopantoate reductase N-terminal" evidence="11">
    <location>
        <begin position="6"/>
        <end position="150"/>
    </location>
</feature>
<keyword evidence="6 10" id="KW-0521">NADP</keyword>
<dbReference type="InterPro" id="IPR008927">
    <property type="entry name" value="6-PGluconate_DH-like_C_sf"/>
</dbReference>
<keyword evidence="14" id="KW-1185">Reference proteome</keyword>
<comment type="catalytic activity">
    <reaction evidence="9 10">
        <text>(R)-pantoate + NADP(+) = 2-dehydropantoate + NADPH + H(+)</text>
        <dbReference type="Rhea" id="RHEA:16233"/>
        <dbReference type="ChEBI" id="CHEBI:11561"/>
        <dbReference type="ChEBI" id="CHEBI:15378"/>
        <dbReference type="ChEBI" id="CHEBI:15980"/>
        <dbReference type="ChEBI" id="CHEBI:57783"/>
        <dbReference type="ChEBI" id="CHEBI:58349"/>
        <dbReference type="EC" id="1.1.1.169"/>
    </reaction>
</comment>
<sequence>MNSNHWHILGAGAMGCLFASQLVEAGCRVTLLLRHRPEASSSSLTVDSENSSNELTVQLDHAASTGEINHLLITTKAQDAVDAVKSIAPRIGKQASILFATNGMGYAAAVKAFMPDNPIYYATSTEGAYRLDTLHIRHAGRGITRIGSAEGLPLPSWHEDWRKTSLDCQWDDDITTALWHKMAINCAINPLTAIHQCLNGELARRKQLKQEVGNLCDEIAEVSLAAGFDTTAATLHEDVAAVIAGTANNRSSMLQDVAAGRSTEIDFITGYLLRTAQKYSLDLPHNKNVFNKVLALGL</sequence>
<evidence type="ECO:0000256" key="2">
    <source>
        <dbReference type="ARBA" id="ARBA00007870"/>
    </source>
</evidence>
<dbReference type="Gene3D" id="3.40.50.720">
    <property type="entry name" value="NAD(P)-binding Rossmann-like Domain"/>
    <property type="match status" value="1"/>
</dbReference>